<proteinExistence type="predicted"/>
<sequence>MRGGFVLDMRNPVPGTGSALYQQLVKGGVGWTEVDLILEGFLSFPLGAKVE</sequence>
<evidence type="ECO:0000313" key="2">
    <source>
        <dbReference type="Proteomes" id="UP000007266"/>
    </source>
</evidence>
<keyword evidence="2" id="KW-1185">Reference proteome</keyword>
<reference evidence="1 2" key="1">
    <citation type="journal article" date="2008" name="Nature">
        <title>The genome of the model beetle and pest Tribolium castaneum.</title>
        <authorList>
            <consortium name="Tribolium Genome Sequencing Consortium"/>
            <person name="Richards S."/>
            <person name="Gibbs R.A."/>
            <person name="Weinstock G.M."/>
            <person name="Brown S.J."/>
            <person name="Denell R."/>
            <person name="Beeman R.W."/>
            <person name="Gibbs R."/>
            <person name="Beeman R.W."/>
            <person name="Brown S.J."/>
            <person name="Bucher G."/>
            <person name="Friedrich M."/>
            <person name="Grimmelikhuijzen C.J."/>
            <person name="Klingler M."/>
            <person name="Lorenzen M."/>
            <person name="Richards S."/>
            <person name="Roth S."/>
            <person name="Schroder R."/>
            <person name="Tautz D."/>
            <person name="Zdobnov E.M."/>
            <person name="Muzny D."/>
            <person name="Gibbs R.A."/>
            <person name="Weinstock G.M."/>
            <person name="Attaway T."/>
            <person name="Bell S."/>
            <person name="Buhay C.J."/>
            <person name="Chandrabose M.N."/>
            <person name="Chavez D."/>
            <person name="Clerk-Blankenburg K.P."/>
            <person name="Cree A."/>
            <person name="Dao M."/>
            <person name="Davis C."/>
            <person name="Chacko J."/>
            <person name="Dinh H."/>
            <person name="Dugan-Rocha S."/>
            <person name="Fowler G."/>
            <person name="Garner T.T."/>
            <person name="Garnes J."/>
            <person name="Gnirke A."/>
            <person name="Hawes A."/>
            <person name="Hernandez J."/>
            <person name="Hines S."/>
            <person name="Holder M."/>
            <person name="Hume J."/>
            <person name="Jhangiani S.N."/>
            <person name="Joshi V."/>
            <person name="Khan Z.M."/>
            <person name="Jackson L."/>
            <person name="Kovar C."/>
            <person name="Kowis A."/>
            <person name="Lee S."/>
            <person name="Lewis L.R."/>
            <person name="Margolis J."/>
            <person name="Morgan M."/>
            <person name="Nazareth L.V."/>
            <person name="Nguyen N."/>
            <person name="Okwuonu G."/>
            <person name="Parker D."/>
            <person name="Richards S."/>
            <person name="Ruiz S.J."/>
            <person name="Santibanez J."/>
            <person name="Savard J."/>
            <person name="Scherer S.E."/>
            <person name="Schneider B."/>
            <person name="Sodergren E."/>
            <person name="Tautz D."/>
            <person name="Vattahil S."/>
            <person name="Villasana D."/>
            <person name="White C.S."/>
            <person name="Wright R."/>
            <person name="Park Y."/>
            <person name="Beeman R.W."/>
            <person name="Lord J."/>
            <person name="Oppert B."/>
            <person name="Lorenzen M."/>
            <person name="Brown S."/>
            <person name="Wang L."/>
            <person name="Savard J."/>
            <person name="Tautz D."/>
            <person name="Richards S."/>
            <person name="Weinstock G."/>
            <person name="Gibbs R.A."/>
            <person name="Liu Y."/>
            <person name="Worley K."/>
            <person name="Weinstock G."/>
            <person name="Elsik C.G."/>
            <person name="Reese J.T."/>
            <person name="Elhaik E."/>
            <person name="Landan G."/>
            <person name="Graur D."/>
            <person name="Arensburger P."/>
            <person name="Atkinson P."/>
            <person name="Beeman R.W."/>
            <person name="Beidler J."/>
            <person name="Brown S.J."/>
            <person name="Demuth J.P."/>
            <person name="Drury D.W."/>
            <person name="Du Y.Z."/>
            <person name="Fujiwara H."/>
            <person name="Lorenzen M."/>
            <person name="Maselli V."/>
            <person name="Osanai M."/>
            <person name="Park Y."/>
            <person name="Robertson H.M."/>
            <person name="Tu Z."/>
            <person name="Wang J.J."/>
            <person name="Wang S."/>
            <person name="Richards S."/>
            <person name="Song H."/>
            <person name="Zhang L."/>
            <person name="Sodergren E."/>
            <person name="Werner D."/>
            <person name="Stanke M."/>
            <person name="Morgenstern B."/>
            <person name="Solovyev V."/>
            <person name="Kosarev P."/>
            <person name="Brown G."/>
            <person name="Chen H.C."/>
            <person name="Ermolaeva O."/>
            <person name="Hlavina W."/>
            <person name="Kapustin Y."/>
            <person name="Kiryutin B."/>
            <person name="Kitts P."/>
            <person name="Maglott D."/>
            <person name="Pruitt K."/>
            <person name="Sapojnikov V."/>
            <person name="Souvorov A."/>
            <person name="Mackey A.J."/>
            <person name="Waterhouse R.M."/>
            <person name="Wyder S."/>
            <person name="Zdobnov E.M."/>
            <person name="Zdobnov E.M."/>
            <person name="Wyder S."/>
            <person name="Kriventseva E.V."/>
            <person name="Kadowaki T."/>
            <person name="Bork P."/>
            <person name="Aranda M."/>
            <person name="Bao R."/>
            <person name="Beermann A."/>
            <person name="Berns N."/>
            <person name="Bolognesi R."/>
            <person name="Bonneton F."/>
            <person name="Bopp D."/>
            <person name="Brown S.J."/>
            <person name="Bucher G."/>
            <person name="Butts T."/>
            <person name="Chaumot A."/>
            <person name="Denell R.E."/>
            <person name="Ferrier D.E."/>
            <person name="Friedrich M."/>
            <person name="Gordon C.M."/>
            <person name="Jindra M."/>
            <person name="Klingler M."/>
            <person name="Lan Q."/>
            <person name="Lattorff H.M."/>
            <person name="Laudet V."/>
            <person name="von Levetsow C."/>
            <person name="Liu Z."/>
            <person name="Lutz R."/>
            <person name="Lynch J.A."/>
            <person name="da Fonseca R.N."/>
            <person name="Posnien N."/>
            <person name="Reuter R."/>
            <person name="Roth S."/>
            <person name="Savard J."/>
            <person name="Schinko J.B."/>
            <person name="Schmitt C."/>
            <person name="Schoppmeier M."/>
            <person name="Schroder R."/>
            <person name="Shippy T.D."/>
            <person name="Simonnet F."/>
            <person name="Marques-Souza H."/>
            <person name="Tautz D."/>
            <person name="Tomoyasu Y."/>
            <person name="Trauner J."/>
            <person name="Van der Zee M."/>
            <person name="Vervoort M."/>
            <person name="Wittkopp N."/>
            <person name="Wimmer E.A."/>
            <person name="Yang X."/>
            <person name="Jones A.K."/>
            <person name="Sattelle D.B."/>
            <person name="Ebert P.R."/>
            <person name="Nelson D."/>
            <person name="Scott J.G."/>
            <person name="Beeman R.W."/>
            <person name="Muthukrishnan S."/>
            <person name="Kramer K.J."/>
            <person name="Arakane Y."/>
            <person name="Beeman R.W."/>
            <person name="Zhu Q."/>
            <person name="Hogenkamp D."/>
            <person name="Dixit R."/>
            <person name="Oppert B."/>
            <person name="Jiang H."/>
            <person name="Zou Z."/>
            <person name="Marshall J."/>
            <person name="Elpidina E."/>
            <person name="Vinokurov K."/>
            <person name="Oppert C."/>
            <person name="Zou Z."/>
            <person name="Evans J."/>
            <person name="Lu Z."/>
            <person name="Zhao P."/>
            <person name="Sumathipala N."/>
            <person name="Altincicek B."/>
            <person name="Vilcinskas A."/>
            <person name="Williams M."/>
            <person name="Hultmark D."/>
            <person name="Hetru C."/>
            <person name="Jiang H."/>
            <person name="Grimmelikhuijzen C.J."/>
            <person name="Hauser F."/>
            <person name="Cazzamali G."/>
            <person name="Williamson M."/>
            <person name="Park Y."/>
            <person name="Li B."/>
            <person name="Tanaka Y."/>
            <person name="Predel R."/>
            <person name="Neupert S."/>
            <person name="Schachtner J."/>
            <person name="Verleyen P."/>
            <person name="Raible F."/>
            <person name="Bork P."/>
            <person name="Friedrich M."/>
            <person name="Walden K.K."/>
            <person name="Robertson H.M."/>
            <person name="Angeli S."/>
            <person name="Foret S."/>
            <person name="Bucher G."/>
            <person name="Schuetz S."/>
            <person name="Maleszka R."/>
            <person name="Wimmer E.A."/>
            <person name="Beeman R.W."/>
            <person name="Lorenzen M."/>
            <person name="Tomoyasu Y."/>
            <person name="Miller S.C."/>
            <person name="Grossmann D."/>
            <person name="Bucher G."/>
        </authorList>
    </citation>
    <scope>NUCLEOTIDE SEQUENCE [LARGE SCALE GENOMIC DNA]</scope>
    <source>
        <strain evidence="1 2">Georgia GA2</strain>
    </source>
</reference>
<evidence type="ECO:0000313" key="1">
    <source>
        <dbReference type="EMBL" id="EFA01912.1"/>
    </source>
</evidence>
<dbReference type="AlphaFoldDB" id="D2A3H0"/>
<dbReference type="InParanoid" id="D2A3H0"/>
<dbReference type="Proteomes" id="UP000007266">
    <property type="component" value="Linkage group 4"/>
</dbReference>
<gene>
    <name evidence="1" type="primary">GLEAN_07522</name>
    <name evidence="1" type="ORF">TcasGA2_TC007522</name>
</gene>
<protein>
    <submittedName>
        <fullName evidence="1">Uncharacterized protein</fullName>
    </submittedName>
</protein>
<organism evidence="1 2">
    <name type="scientific">Tribolium castaneum</name>
    <name type="common">Red flour beetle</name>
    <dbReference type="NCBI Taxonomy" id="7070"/>
    <lineage>
        <taxon>Eukaryota</taxon>
        <taxon>Metazoa</taxon>
        <taxon>Ecdysozoa</taxon>
        <taxon>Arthropoda</taxon>
        <taxon>Hexapoda</taxon>
        <taxon>Insecta</taxon>
        <taxon>Pterygota</taxon>
        <taxon>Neoptera</taxon>
        <taxon>Endopterygota</taxon>
        <taxon>Coleoptera</taxon>
        <taxon>Polyphaga</taxon>
        <taxon>Cucujiformia</taxon>
        <taxon>Tenebrionidae</taxon>
        <taxon>Tenebrionidae incertae sedis</taxon>
        <taxon>Tribolium</taxon>
    </lineage>
</organism>
<name>D2A3H0_TRICA</name>
<dbReference type="EMBL" id="KQ971338">
    <property type="protein sequence ID" value="EFA01912.1"/>
    <property type="molecule type" value="Genomic_DNA"/>
</dbReference>
<dbReference type="HOGENOM" id="CLU_3109052_0_0_1"/>
<reference evidence="1 2" key="2">
    <citation type="journal article" date="2010" name="Nucleic Acids Res.">
        <title>BeetleBase in 2010: revisions to provide comprehensive genomic information for Tribolium castaneum.</title>
        <authorList>
            <person name="Kim H.S."/>
            <person name="Murphy T."/>
            <person name="Xia J."/>
            <person name="Caragea D."/>
            <person name="Park Y."/>
            <person name="Beeman R.W."/>
            <person name="Lorenzen M.D."/>
            <person name="Butcher S."/>
            <person name="Manak J.R."/>
            <person name="Brown S.J."/>
        </authorList>
    </citation>
    <scope>GENOME REANNOTATION</scope>
    <source>
        <strain evidence="1 2">Georgia GA2</strain>
    </source>
</reference>
<accession>D2A3H0</accession>